<name>D5W7C9_PARAM</name>
<dbReference type="GeneID" id="301092594"/>
<feature type="chain" id="PRO_5003079258" description="Dienelactone hydrolase" evidence="1">
    <location>
        <begin position="26"/>
        <end position="333"/>
    </location>
</feature>
<evidence type="ECO:0000313" key="2">
    <source>
        <dbReference type="EMBL" id="ADG15324.1"/>
    </source>
</evidence>
<dbReference type="KEGG" id="bge:BC1002_1240"/>
<reference evidence="2 3" key="2">
    <citation type="journal article" date="2012" name="J. Bacteriol.">
        <title>Genome Sequences of Burkholderia sp. Strains CCGE1002 and H160, Isolated from Legume Nodules in Mexico and Brazil.</title>
        <authorList>
            <person name="Ormeno-Orrillo E."/>
            <person name="Rogel M.A."/>
            <person name="Chueire L.M."/>
            <person name="Tiedje J.M."/>
            <person name="Martinez-Romero E."/>
            <person name="Hungria M."/>
        </authorList>
    </citation>
    <scope>NUCLEOTIDE SEQUENCE [LARGE SCALE GENOMIC DNA]</scope>
    <source>
        <strain evidence="2 3">CCGE1002</strain>
    </source>
</reference>
<keyword evidence="1" id="KW-0732">Signal</keyword>
<dbReference type="EMBL" id="CP002013">
    <property type="protein sequence ID" value="ADG15324.1"/>
    <property type="molecule type" value="Genomic_DNA"/>
</dbReference>
<feature type="signal peptide" evidence="1">
    <location>
        <begin position="1"/>
        <end position="25"/>
    </location>
</feature>
<accession>D5W7C9</accession>
<dbReference type="eggNOG" id="COG4188">
    <property type="taxonomic scope" value="Bacteria"/>
</dbReference>
<dbReference type="InterPro" id="IPR016986">
    <property type="entry name" value="UCP031982_abhydr"/>
</dbReference>
<dbReference type="InterPro" id="IPR050261">
    <property type="entry name" value="FrsA_esterase"/>
</dbReference>
<evidence type="ECO:0008006" key="4">
    <source>
        <dbReference type="Google" id="ProtNLM"/>
    </source>
</evidence>
<dbReference type="ESTHER" id="bursc-d5w7c9">
    <property type="family name" value="UCP031982"/>
</dbReference>
<sequence length="333" mass="35885">MENTVRWMAIVAVLLALMPGAPARAAGVGFQKVDIPNGAEPPLTAGIWYPTDVPATPHALGNLIQSVAADAPVAGDHLPLVVLSHGGGGWYGAHYDTAVALARAGFVAAAVSHAGDTFDDQSRVLQLWRRPAQLHRLVDYMLDDWRGHERLDADRIGAFGFSNGGFTVLVAAGGIPDLSKIAPFCEVHPGHDLCEALRHAGVDVDLGAHVPAGVWVRDARIKAMVIAAPSFGFAFGRKGLSGVRAAVQLWSAADDRHQPHPWYDEPVRDDLPRAADYRLVANAGHYDFLPPCDARLARLRPQICDSAPGFDRAAFHQRFNAEVVRSFEAMLLR</sequence>
<dbReference type="HOGENOM" id="CLU_045366_0_0_4"/>
<gene>
    <name evidence="2" type="ordered locus">BC1002_1240</name>
</gene>
<dbReference type="Proteomes" id="UP000002190">
    <property type="component" value="Chromosome 1"/>
</dbReference>
<dbReference type="RefSeq" id="WP_013089203.1">
    <property type="nucleotide sequence ID" value="NC_014117.1"/>
</dbReference>
<evidence type="ECO:0000256" key="1">
    <source>
        <dbReference type="SAM" id="SignalP"/>
    </source>
</evidence>
<dbReference type="PIRSF" id="PIRSF031982">
    <property type="entry name" value="UCP031982_abhydr"/>
    <property type="match status" value="1"/>
</dbReference>
<dbReference type="PANTHER" id="PTHR22946">
    <property type="entry name" value="DIENELACTONE HYDROLASE DOMAIN-CONTAINING PROTEIN-RELATED"/>
    <property type="match status" value="1"/>
</dbReference>
<dbReference type="AlphaFoldDB" id="D5W7C9"/>
<dbReference type="Gene3D" id="3.40.50.1820">
    <property type="entry name" value="alpha/beta hydrolase"/>
    <property type="match status" value="1"/>
</dbReference>
<protein>
    <recommendedName>
        <fullName evidence="4">Dienelactone hydrolase</fullName>
    </recommendedName>
</protein>
<reference evidence="2 3" key="1">
    <citation type="submission" date="2010-04" db="EMBL/GenBank/DDBJ databases">
        <title>Complete sequence of chromosome 1 of Burkholderia sp. CCGE1002.</title>
        <authorList>
            <consortium name="US DOE Joint Genome Institute"/>
            <person name="Lucas S."/>
            <person name="Copeland A."/>
            <person name="Lapidus A."/>
            <person name="Cheng J.-F."/>
            <person name="Bruce D."/>
            <person name="Goodwin L."/>
            <person name="Pitluck S."/>
            <person name="Chertkov O."/>
            <person name="Detter J.C."/>
            <person name="Han C."/>
            <person name="Tapia R."/>
            <person name="Land M."/>
            <person name="Hauser L."/>
            <person name="Kyrpides N."/>
            <person name="Ovchinnikova G."/>
            <person name="Martinez-Romero E."/>
            <person name="Hernandez M.A.R."/>
            <person name="Tiedje J.M."/>
            <person name="Woyke T."/>
        </authorList>
    </citation>
    <scope>NUCLEOTIDE SEQUENCE [LARGE SCALE GENOMIC DNA]</scope>
    <source>
        <strain evidence="2 3">CCGE1002</strain>
    </source>
</reference>
<organism evidence="2 3">
    <name type="scientific">Paraburkholderia atlantica</name>
    <dbReference type="NCBI Taxonomy" id="2654982"/>
    <lineage>
        <taxon>Bacteria</taxon>
        <taxon>Pseudomonadati</taxon>
        <taxon>Pseudomonadota</taxon>
        <taxon>Betaproteobacteria</taxon>
        <taxon>Burkholderiales</taxon>
        <taxon>Burkholderiaceae</taxon>
        <taxon>Paraburkholderia</taxon>
    </lineage>
</organism>
<proteinExistence type="predicted"/>
<dbReference type="SUPFAM" id="SSF53474">
    <property type="entry name" value="alpha/beta-Hydrolases"/>
    <property type="match status" value="1"/>
</dbReference>
<dbReference type="InterPro" id="IPR029058">
    <property type="entry name" value="AB_hydrolase_fold"/>
</dbReference>
<dbReference type="STRING" id="640511.BC1002_1240"/>
<evidence type="ECO:0000313" key="3">
    <source>
        <dbReference type="Proteomes" id="UP000002190"/>
    </source>
</evidence>